<dbReference type="Gene3D" id="3.30.590.10">
    <property type="entry name" value="Glutamine synthetase/guanido kinase, catalytic domain"/>
    <property type="match status" value="1"/>
</dbReference>
<dbReference type="InterPro" id="IPR036651">
    <property type="entry name" value="Gln_synt_N_sf"/>
</dbReference>
<evidence type="ECO:0000256" key="3">
    <source>
        <dbReference type="PROSITE-ProRule" id="PRU01331"/>
    </source>
</evidence>
<keyword evidence="7" id="KW-1185">Reference proteome</keyword>
<evidence type="ECO:0000313" key="7">
    <source>
        <dbReference type="Proteomes" id="UP001221142"/>
    </source>
</evidence>
<comment type="caution">
    <text evidence="6">The sequence shown here is derived from an EMBL/GenBank/DDBJ whole genome shotgun (WGS) entry which is preliminary data.</text>
</comment>
<evidence type="ECO:0000313" key="6">
    <source>
        <dbReference type="EMBL" id="KAJ7650696.1"/>
    </source>
</evidence>
<dbReference type="Gene3D" id="3.10.20.70">
    <property type="entry name" value="Glutamine synthetase, N-terminal domain"/>
    <property type="match status" value="1"/>
</dbReference>
<organism evidence="6 7">
    <name type="scientific">Roridomyces roridus</name>
    <dbReference type="NCBI Taxonomy" id="1738132"/>
    <lineage>
        <taxon>Eukaryota</taxon>
        <taxon>Fungi</taxon>
        <taxon>Dikarya</taxon>
        <taxon>Basidiomycota</taxon>
        <taxon>Agaricomycotina</taxon>
        <taxon>Agaricomycetes</taxon>
        <taxon>Agaricomycetidae</taxon>
        <taxon>Agaricales</taxon>
        <taxon>Marasmiineae</taxon>
        <taxon>Mycenaceae</taxon>
        <taxon>Roridomyces</taxon>
    </lineage>
</organism>
<gene>
    <name evidence="6" type="ORF">FB45DRAFT_1077651</name>
</gene>
<dbReference type="Pfam" id="PF00120">
    <property type="entry name" value="Gln-synt_C"/>
    <property type="match status" value="1"/>
</dbReference>
<dbReference type="InterPro" id="IPR008146">
    <property type="entry name" value="Gln_synth_cat_dom"/>
</dbReference>
<dbReference type="SUPFAM" id="SSF55931">
    <property type="entry name" value="Glutamine synthetase/guanido kinase"/>
    <property type="match status" value="1"/>
</dbReference>
<dbReference type="InterPro" id="IPR014746">
    <property type="entry name" value="Gln_synth/guanido_kin_cat_dom"/>
</dbReference>
<dbReference type="AlphaFoldDB" id="A0AAD7FYT9"/>
<accession>A0AAD7FYT9</accession>
<evidence type="ECO:0000259" key="5">
    <source>
        <dbReference type="PROSITE" id="PS51987"/>
    </source>
</evidence>
<name>A0AAD7FYT9_9AGAR</name>
<dbReference type="Proteomes" id="UP001221142">
    <property type="component" value="Unassembled WGS sequence"/>
</dbReference>
<reference evidence="6" key="1">
    <citation type="submission" date="2023-03" db="EMBL/GenBank/DDBJ databases">
        <title>Massive genome expansion in bonnet fungi (Mycena s.s.) driven by repeated elements and novel gene families across ecological guilds.</title>
        <authorList>
            <consortium name="Lawrence Berkeley National Laboratory"/>
            <person name="Harder C.B."/>
            <person name="Miyauchi S."/>
            <person name="Viragh M."/>
            <person name="Kuo A."/>
            <person name="Thoen E."/>
            <person name="Andreopoulos B."/>
            <person name="Lu D."/>
            <person name="Skrede I."/>
            <person name="Drula E."/>
            <person name="Henrissat B."/>
            <person name="Morin E."/>
            <person name="Kohler A."/>
            <person name="Barry K."/>
            <person name="LaButti K."/>
            <person name="Morin E."/>
            <person name="Salamov A."/>
            <person name="Lipzen A."/>
            <person name="Mereny Z."/>
            <person name="Hegedus B."/>
            <person name="Baldrian P."/>
            <person name="Stursova M."/>
            <person name="Weitz H."/>
            <person name="Taylor A."/>
            <person name="Grigoriev I.V."/>
            <person name="Nagy L.G."/>
            <person name="Martin F."/>
            <person name="Kauserud H."/>
        </authorList>
    </citation>
    <scope>NUCLEOTIDE SEQUENCE</scope>
    <source>
        <strain evidence="6">9284</strain>
    </source>
</reference>
<protein>
    <recommendedName>
        <fullName evidence="1">Glutamine synthetase</fullName>
    </recommendedName>
</protein>
<proteinExistence type="inferred from homology"/>
<dbReference type="PROSITE" id="PS51987">
    <property type="entry name" value="GS_CATALYTIC"/>
    <property type="match status" value="1"/>
</dbReference>
<dbReference type="GO" id="GO:0004356">
    <property type="term" value="F:glutamine synthetase activity"/>
    <property type="evidence" value="ECO:0007669"/>
    <property type="project" value="InterPro"/>
</dbReference>
<evidence type="ECO:0000256" key="2">
    <source>
        <dbReference type="ARBA" id="ARBA00022598"/>
    </source>
</evidence>
<dbReference type="PANTHER" id="PTHR43785">
    <property type="entry name" value="GAMMA-GLUTAMYLPUTRESCINE SYNTHETASE"/>
    <property type="match status" value="1"/>
</dbReference>
<sequence length="477" mass="52124">MDYSHGVVHTPQSARSSPKWGAKDLDNCSFVRIYWVDLVNIRRCRVVTIEYFKALLQSNRPGVNMTKTCLGLVYLMAAAGFSPIGEYIYTLDMSTLKPCSFTPGHMSVVGQFEEKTPVQLPDGSLSLQVGLCPRTLLKRILKQIKSRGTEFLVGFETEFILLRSTDPVEPSNIHDWSASVGFLAGSTESVVLEEIANAIRQSGIPLEMYHPEAAPGQYEVIPTADALVWTREIIVQVAAKHGLHATFAPRPFMDSTGSSAHAHISVHSPNIEKTADKLSENESSFLAGILDHLPAITAFTLPTSASYKRMVDGAWSGGTYVCWGTENREAPIRLTNATSPASRNFELRFIDGTANPHLALAAVFAGGLLGIQSSMQLSLKDCVAKSAAEMTEPERLASGITKRMPLNVGDARQRLEQDSAIVEVLGKDLVNSYLAVNKASTSSASYFRPLSMFQTLEAALEQEETAAESLTRLVKFY</sequence>
<evidence type="ECO:0000256" key="4">
    <source>
        <dbReference type="RuleBase" id="RU000384"/>
    </source>
</evidence>
<dbReference type="SMART" id="SM01230">
    <property type="entry name" value="Gln-synt_C"/>
    <property type="match status" value="1"/>
</dbReference>
<comment type="similarity">
    <text evidence="3 4">Belongs to the glutamine synthetase family.</text>
</comment>
<dbReference type="EMBL" id="JARKIF010000001">
    <property type="protein sequence ID" value="KAJ7650696.1"/>
    <property type="molecule type" value="Genomic_DNA"/>
</dbReference>
<dbReference type="PANTHER" id="PTHR43785:SF2">
    <property type="entry name" value="TYPE-1 GLUTAMINE SYNTHETASE 1"/>
    <property type="match status" value="1"/>
</dbReference>
<feature type="domain" description="GS catalytic" evidence="5">
    <location>
        <begin position="133"/>
        <end position="477"/>
    </location>
</feature>
<dbReference type="GO" id="GO:0006542">
    <property type="term" value="P:glutamine biosynthetic process"/>
    <property type="evidence" value="ECO:0007669"/>
    <property type="project" value="InterPro"/>
</dbReference>
<evidence type="ECO:0000256" key="1">
    <source>
        <dbReference type="ARBA" id="ARBA00021364"/>
    </source>
</evidence>
<keyword evidence="2" id="KW-0436">Ligase</keyword>